<organism evidence="1 2">
    <name type="scientific">Paraflavisolibacter caeni</name>
    <dbReference type="NCBI Taxonomy" id="2982496"/>
    <lineage>
        <taxon>Bacteria</taxon>
        <taxon>Pseudomonadati</taxon>
        <taxon>Bacteroidota</taxon>
        <taxon>Chitinophagia</taxon>
        <taxon>Chitinophagales</taxon>
        <taxon>Chitinophagaceae</taxon>
        <taxon>Paraflavisolibacter</taxon>
    </lineage>
</organism>
<gene>
    <name evidence="1" type="ORF">OCK74_04405</name>
</gene>
<comment type="caution">
    <text evidence="1">The sequence shown here is derived from an EMBL/GenBank/DDBJ whole genome shotgun (WGS) entry which is preliminary data.</text>
</comment>
<dbReference type="InterPro" id="IPR032710">
    <property type="entry name" value="NTF2-like_dom_sf"/>
</dbReference>
<dbReference type="Gene3D" id="3.10.450.50">
    <property type="match status" value="1"/>
</dbReference>
<dbReference type="PROSITE" id="PS51257">
    <property type="entry name" value="PROKAR_LIPOPROTEIN"/>
    <property type="match status" value="1"/>
</dbReference>
<evidence type="ECO:0000313" key="2">
    <source>
        <dbReference type="Proteomes" id="UP001155483"/>
    </source>
</evidence>
<dbReference type="Proteomes" id="UP001155483">
    <property type="component" value="Unassembled WGS sequence"/>
</dbReference>
<reference evidence="1" key="2">
    <citation type="submission" date="2023-04" db="EMBL/GenBank/DDBJ databases">
        <title>Paracnuella aquatica gen. nov., sp. nov., a member of the family Chitinophagaceae isolated from a hot spring.</title>
        <authorList>
            <person name="Wang C."/>
        </authorList>
    </citation>
    <scope>NUCLEOTIDE SEQUENCE</scope>
    <source>
        <strain evidence="1">LB-8</strain>
    </source>
</reference>
<proteinExistence type="predicted"/>
<evidence type="ECO:0000313" key="1">
    <source>
        <dbReference type="EMBL" id="MCU7548341.1"/>
    </source>
</evidence>
<accession>A0A9X2XTX3</accession>
<protein>
    <submittedName>
        <fullName evidence="1">Nuclear transport factor 2 family protein</fullName>
    </submittedName>
</protein>
<keyword evidence="2" id="KW-1185">Reference proteome</keyword>
<name>A0A9X2XTX3_9BACT</name>
<dbReference type="AlphaFoldDB" id="A0A9X2XTX3"/>
<dbReference type="RefSeq" id="WP_279295789.1">
    <property type="nucleotide sequence ID" value="NZ_JAOTIF010000002.1"/>
</dbReference>
<dbReference type="SUPFAM" id="SSF54427">
    <property type="entry name" value="NTF2-like"/>
    <property type="match status" value="1"/>
</dbReference>
<dbReference type="EMBL" id="JAOTIF010000002">
    <property type="protein sequence ID" value="MCU7548341.1"/>
    <property type="molecule type" value="Genomic_DNA"/>
</dbReference>
<sequence>MKYITLFALLAIIISCTQRNKQQQSEISHQDTVAALPEIKEYDYPVRLKHWQIGNHENIRTVLKMYKAWDEKSISEMKSLIADSMTYDMPDGRRGKADRDAMIDRLLKKRAGLQFASNDVIAAFPLKNLDENEEWVMALVYNKWAYKDRIRDSMLYQDIWKIKDGKISYLLSLEQSPSRVGAKTLEKMINR</sequence>
<reference evidence="1" key="1">
    <citation type="submission" date="2022-09" db="EMBL/GenBank/DDBJ databases">
        <authorList>
            <person name="Yuan C."/>
            <person name="Ke Z."/>
        </authorList>
    </citation>
    <scope>NUCLEOTIDE SEQUENCE</scope>
    <source>
        <strain evidence="1">LB-8</strain>
    </source>
</reference>